<dbReference type="InterPro" id="IPR025997">
    <property type="entry name" value="SBP_2_dom"/>
</dbReference>
<dbReference type="GO" id="GO:0030313">
    <property type="term" value="C:cell envelope"/>
    <property type="evidence" value="ECO:0007669"/>
    <property type="project" value="UniProtKB-SubCell"/>
</dbReference>
<dbReference type="RefSeq" id="WP_271712310.1">
    <property type="nucleotide sequence ID" value="NZ_AP024169.1"/>
</dbReference>
<dbReference type="Gene3D" id="3.60.21.10">
    <property type="match status" value="1"/>
</dbReference>
<sequence>MVWNMENREFIVILSDIHIGTASSTVCYRKEFHEKYLNLVFDDIISSANQIRELVLLGDIFEFWSYPPNEIPPTLDDIIASNPNILGPNGKLSKALTALKGRIIFIPGNHDINITETDLKKIKNSDGYSIKYHKGPYTPTYDPSILFTHGNEFTLLNSTYHKSPLAPLPIGYFVSRAIAYKLQKELKETPGHTVASKKGHDITDLTKYLFAIPDIFKNNLSTKNLVNSLVDSISGITGMPLNEPIWLNQSTSTTLDYVKFIYQDLLYEYRAKLKGLKISNEIINSLALIADEGNLYLPWLAKQYSHQTNPFTIIMGHTHIPIMNLGSHSIHYSNTGCMCPSIPDFPERPITYGIYSISNHFVNIMQVNDHSTDPITLYTRSSGQLPTDNDILNFIDSYQSEKDISLDNTQAVTTQLEPKYTFGWSVYDASWDYYKTMQDGVLTKAKELNIDVLTFDQKSNSVEMITGSIDLINKDINALIISPYNPEGVPIIVANAKKKGIPVVVIDGGTGGADVLAFIVSDSFAGGVLAGEYAIKLIKEHDIKSKNVAIIKAEKTATYALRRGQGFKSVMQEYGYKVVAEISADGRQEPAYEIVKKILVSYKDDLAVIFCENGLMTLGAAGAIEEAGEKGKIMLIGFDADPPVIDAIKEGLVQGTIAQQPFKMGELGVEVARSGLLGLPISYDDWYNKEILMEVYLIDENSKSNINLVKL</sequence>
<dbReference type="InterPro" id="IPR004843">
    <property type="entry name" value="Calcineurin-like_PHP"/>
</dbReference>
<reference evidence="6 7" key="1">
    <citation type="submission" date="2020-11" db="EMBL/GenBank/DDBJ databases">
        <title>Draft genome sequencing of a Lachnospiraceae strain isolated from anoxic soil subjected to BSD treatment.</title>
        <authorList>
            <person name="Uek A."/>
            <person name="Tonouchi A."/>
        </authorList>
    </citation>
    <scope>NUCLEOTIDE SEQUENCE [LARGE SCALE GENOMIC DNA]</scope>
    <source>
        <strain evidence="6 7">TB5</strain>
    </source>
</reference>
<accession>A0A7R7ELU6</accession>
<dbReference type="GO" id="GO:0030246">
    <property type="term" value="F:carbohydrate binding"/>
    <property type="evidence" value="ECO:0007669"/>
    <property type="project" value="UniProtKB-ARBA"/>
</dbReference>
<gene>
    <name evidence="6" type="ORF">bsdtb5_24620</name>
</gene>
<name>A0A7R7ELU6_9FIRM</name>
<evidence type="ECO:0000259" key="5">
    <source>
        <dbReference type="Pfam" id="PF13407"/>
    </source>
</evidence>
<comment type="similarity">
    <text evidence="2">Belongs to the bacterial solute-binding protein 2 family.</text>
</comment>
<dbReference type="EMBL" id="AP024169">
    <property type="protein sequence ID" value="BCN31167.1"/>
    <property type="molecule type" value="Genomic_DNA"/>
</dbReference>
<evidence type="ECO:0000313" key="6">
    <source>
        <dbReference type="EMBL" id="BCN31167.1"/>
    </source>
</evidence>
<dbReference type="AlphaFoldDB" id="A0A7R7ELU6"/>
<dbReference type="SUPFAM" id="SSF56300">
    <property type="entry name" value="Metallo-dependent phosphatases"/>
    <property type="match status" value="1"/>
</dbReference>
<evidence type="ECO:0000259" key="4">
    <source>
        <dbReference type="Pfam" id="PF00149"/>
    </source>
</evidence>
<evidence type="ECO:0000256" key="1">
    <source>
        <dbReference type="ARBA" id="ARBA00004196"/>
    </source>
</evidence>
<feature type="domain" description="Periplasmic binding protein" evidence="5">
    <location>
        <begin position="422"/>
        <end position="673"/>
    </location>
</feature>
<dbReference type="InterPro" id="IPR029052">
    <property type="entry name" value="Metallo-depent_PP-like"/>
</dbReference>
<dbReference type="PANTHER" id="PTHR46847">
    <property type="entry name" value="D-ALLOSE-BINDING PERIPLASMIC PROTEIN-RELATED"/>
    <property type="match status" value="1"/>
</dbReference>
<dbReference type="SUPFAM" id="SSF53822">
    <property type="entry name" value="Periplasmic binding protein-like I"/>
    <property type="match status" value="1"/>
</dbReference>
<protein>
    <submittedName>
        <fullName evidence="6">Uncharacterized protein</fullName>
    </submittedName>
</protein>
<dbReference type="GO" id="GO:0016787">
    <property type="term" value="F:hydrolase activity"/>
    <property type="evidence" value="ECO:0007669"/>
    <property type="project" value="InterPro"/>
</dbReference>
<evidence type="ECO:0000313" key="7">
    <source>
        <dbReference type="Proteomes" id="UP000595897"/>
    </source>
</evidence>
<evidence type="ECO:0000256" key="3">
    <source>
        <dbReference type="ARBA" id="ARBA00022729"/>
    </source>
</evidence>
<comment type="subcellular location">
    <subcellularLocation>
        <location evidence="1">Cell envelope</location>
    </subcellularLocation>
</comment>
<dbReference type="Proteomes" id="UP000595897">
    <property type="component" value="Chromosome"/>
</dbReference>
<keyword evidence="7" id="KW-1185">Reference proteome</keyword>
<proteinExistence type="inferred from homology"/>
<dbReference type="KEGG" id="ahb:bsdtb5_24620"/>
<evidence type="ECO:0000256" key="2">
    <source>
        <dbReference type="ARBA" id="ARBA00007639"/>
    </source>
</evidence>
<feature type="domain" description="Calcineurin-like phosphoesterase" evidence="4">
    <location>
        <begin position="11"/>
        <end position="158"/>
    </location>
</feature>
<dbReference type="PANTHER" id="PTHR46847:SF1">
    <property type="entry name" value="D-ALLOSE-BINDING PERIPLASMIC PROTEIN-RELATED"/>
    <property type="match status" value="1"/>
</dbReference>
<organism evidence="6 7">
    <name type="scientific">Anaeromicropila herbilytica</name>
    <dbReference type="NCBI Taxonomy" id="2785025"/>
    <lineage>
        <taxon>Bacteria</taxon>
        <taxon>Bacillati</taxon>
        <taxon>Bacillota</taxon>
        <taxon>Clostridia</taxon>
        <taxon>Lachnospirales</taxon>
        <taxon>Lachnospiraceae</taxon>
        <taxon>Anaeromicropila</taxon>
    </lineage>
</organism>
<dbReference type="Pfam" id="PF13407">
    <property type="entry name" value="Peripla_BP_4"/>
    <property type="match status" value="1"/>
</dbReference>
<keyword evidence="3" id="KW-0732">Signal</keyword>
<dbReference type="Gene3D" id="3.40.50.2300">
    <property type="match status" value="2"/>
</dbReference>
<dbReference type="InterPro" id="IPR028082">
    <property type="entry name" value="Peripla_BP_I"/>
</dbReference>
<dbReference type="Pfam" id="PF00149">
    <property type="entry name" value="Metallophos"/>
    <property type="match status" value="1"/>
</dbReference>